<sequence>MKYSSNLLLCLSWGKSILLRYSNHTEYHKAMNSESYKLGRKSSSGKSWENVKHELKWNIVLSKLKLIKL</sequence>
<gene>
    <name evidence="1" type="ORF">D1631_05795</name>
</gene>
<organism evidence="1 2">
    <name type="scientific">Chryseobacterium nematophagum</name>
    <dbReference type="NCBI Taxonomy" id="2305228"/>
    <lineage>
        <taxon>Bacteria</taxon>
        <taxon>Pseudomonadati</taxon>
        <taxon>Bacteroidota</taxon>
        <taxon>Flavobacteriia</taxon>
        <taxon>Flavobacteriales</taxon>
        <taxon>Weeksellaceae</taxon>
        <taxon>Chryseobacterium group</taxon>
        <taxon>Chryseobacterium</taxon>
    </lineage>
</organism>
<proteinExistence type="predicted"/>
<dbReference type="AlphaFoldDB" id="A0A3M7TFS1"/>
<accession>A0A3M7TFS1</accession>
<protein>
    <submittedName>
        <fullName evidence="1">Uncharacterized protein</fullName>
    </submittedName>
</protein>
<evidence type="ECO:0000313" key="2">
    <source>
        <dbReference type="Proteomes" id="UP000278775"/>
    </source>
</evidence>
<reference evidence="1 2" key="1">
    <citation type="submission" date="2018-08" db="EMBL/GenBank/DDBJ databases">
        <title>Chryseobacterium nematophagum: a novel matrix digesting pathogen of nematodes.</title>
        <authorList>
            <person name="Page A."/>
            <person name="Roberts M."/>
            <person name="Felix M.-A."/>
            <person name="Weir W."/>
        </authorList>
    </citation>
    <scope>NUCLEOTIDE SEQUENCE [LARGE SCALE GENOMIC DNA]</scope>
    <source>
        <strain evidence="1 2">JUb129</strain>
    </source>
</reference>
<name>A0A3M7TFS1_9FLAO</name>
<dbReference type="EMBL" id="QWIU01000002">
    <property type="protein sequence ID" value="RNA61479.1"/>
    <property type="molecule type" value="Genomic_DNA"/>
</dbReference>
<dbReference type="Proteomes" id="UP000278775">
    <property type="component" value="Unassembled WGS sequence"/>
</dbReference>
<evidence type="ECO:0000313" key="1">
    <source>
        <dbReference type="EMBL" id="RNA61479.1"/>
    </source>
</evidence>
<comment type="caution">
    <text evidence="1">The sequence shown here is derived from an EMBL/GenBank/DDBJ whole genome shotgun (WGS) entry which is preliminary data.</text>
</comment>